<dbReference type="GeneTree" id="ENSGT00940000159305"/>
<dbReference type="AlphaFoldDB" id="A0AAR2K712"/>
<protein>
    <recommendedName>
        <fullName evidence="3">Gelsolin-like domain-containing protein</fullName>
    </recommendedName>
</protein>
<evidence type="ECO:0000313" key="5">
    <source>
        <dbReference type="Proteomes" id="UP001501920"/>
    </source>
</evidence>
<dbReference type="GO" id="GO:0042470">
    <property type="term" value="C:melanosome"/>
    <property type="evidence" value="ECO:0007669"/>
    <property type="project" value="UniProtKB-SubCell"/>
</dbReference>
<dbReference type="SMART" id="SM00262">
    <property type="entry name" value="GEL"/>
    <property type="match status" value="3"/>
</dbReference>
<dbReference type="GO" id="GO:0051015">
    <property type="term" value="F:actin filament binding"/>
    <property type="evidence" value="ECO:0007669"/>
    <property type="project" value="InterPro"/>
</dbReference>
<dbReference type="Pfam" id="PF00626">
    <property type="entry name" value="Gelsolin"/>
    <property type="match status" value="3"/>
</dbReference>
<name>A0AAR2K712_PYGNA</name>
<dbReference type="InterPro" id="IPR029006">
    <property type="entry name" value="ADF-H/Gelsolin-like_dom_sf"/>
</dbReference>
<dbReference type="InterPro" id="IPR007123">
    <property type="entry name" value="Gelsolin-like_dom"/>
</dbReference>
<keyword evidence="5" id="KW-1185">Reference proteome</keyword>
<dbReference type="GO" id="GO:0030027">
    <property type="term" value="C:lamellipodium"/>
    <property type="evidence" value="ECO:0007669"/>
    <property type="project" value="UniProtKB-SubCell"/>
</dbReference>
<dbReference type="GO" id="GO:0007417">
    <property type="term" value="P:central nervous system development"/>
    <property type="evidence" value="ECO:0007669"/>
    <property type="project" value="TreeGrafter"/>
</dbReference>
<accession>A0AAR2K712</accession>
<dbReference type="SUPFAM" id="SSF55753">
    <property type="entry name" value="Actin depolymerizing proteins"/>
    <property type="match status" value="3"/>
</dbReference>
<dbReference type="PANTHER" id="PTHR11977">
    <property type="entry name" value="VILLIN"/>
    <property type="match status" value="1"/>
</dbReference>
<dbReference type="GO" id="GO:0008154">
    <property type="term" value="P:actin polymerization or depolymerization"/>
    <property type="evidence" value="ECO:0007669"/>
    <property type="project" value="TreeGrafter"/>
</dbReference>
<dbReference type="CDD" id="cd11289">
    <property type="entry name" value="gelsolin_S2_like"/>
    <property type="match status" value="1"/>
</dbReference>
<dbReference type="GO" id="GO:0015629">
    <property type="term" value="C:actin cytoskeleton"/>
    <property type="evidence" value="ECO:0007669"/>
    <property type="project" value="TreeGrafter"/>
</dbReference>
<dbReference type="GO" id="GO:0051016">
    <property type="term" value="P:barbed-end actin filament capping"/>
    <property type="evidence" value="ECO:0007669"/>
    <property type="project" value="TreeGrafter"/>
</dbReference>
<dbReference type="GO" id="GO:0005634">
    <property type="term" value="C:nucleus"/>
    <property type="evidence" value="ECO:0007669"/>
    <property type="project" value="UniProtKB-SubCell"/>
</dbReference>
<dbReference type="InterPro" id="IPR007122">
    <property type="entry name" value="Villin/Gelsolin"/>
</dbReference>
<evidence type="ECO:0000256" key="2">
    <source>
        <dbReference type="SAM" id="SignalP"/>
    </source>
</evidence>
<evidence type="ECO:0000313" key="4">
    <source>
        <dbReference type="Ensembl" id="ENSPNAP00000060098.1"/>
    </source>
</evidence>
<reference evidence="4 5" key="1">
    <citation type="submission" date="2020-10" db="EMBL/GenBank/DDBJ databases">
        <title>Pygocentrus nattereri (red-bellied piranha) genome, fPygNat1, primary haplotype.</title>
        <authorList>
            <person name="Myers G."/>
            <person name="Meyer A."/>
            <person name="Karagic N."/>
            <person name="Pippel M."/>
            <person name="Winkler S."/>
            <person name="Tracey A."/>
            <person name="Wood J."/>
            <person name="Formenti G."/>
            <person name="Howe K."/>
            <person name="Fedrigo O."/>
            <person name="Jarvis E.D."/>
        </authorList>
    </citation>
    <scope>NUCLEOTIDE SEQUENCE [LARGE SCALE GENOMIC DNA]</scope>
</reference>
<dbReference type="GO" id="GO:0001726">
    <property type="term" value="C:ruffle"/>
    <property type="evidence" value="ECO:0007669"/>
    <property type="project" value="UniProtKB-SubCell"/>
</dbReference>
<keyword evidence="2" id="KW-0732">Signal</keyword>
<sequence length="354" mass="39799">MAHNLSLISSLHFFFSLSGQFSPAVRSVGVFGWRVEKLKAVPLDSSQLGVFYTGDAYLILNNQPHAVHLHMWMGQHKSSADEQCACAMLATQLDHFLGGEPVQHRETQSHESAEFMELFPKGVSYKEGGVESGFRKNQADSGPVRRLFQVKGKKNIRVKEVELNWTSFNQGDCFILDLGPVIVSWSGSKANLFEKQKVQEISALIRDSERNGKAQIKHLSEGEESQEMIEVLGPIPALQEDSTEEDYEADKTNSASLYRVSDVTGCMTLSLLCDKAPFDQTLLDRSDCFILDNGSNGKIFIWKGSGANMEEKRAALKVADEFIQRMKYSRKTQVEILPQGRESILFKQFFRSWS</sequence>
<feature type="domain" description="Gelsolin-like" evidence="3">
    <location>
        <begin position="276"/>
        <end position="346"/>
    </location>
</feature>
<dbReference type="Gene3D" id="3.40.20.10">
    <property type="entry name" value="Severin"/>
    <property type="match status" value="3"/>
</dbReference>
<dbReference type="Ensembl" id="ENSPNAT00000065806.1">
    <property type="protein sequence ID" value="ENSPNAP00000060098.1"/>
    <property type="gene ID" value="ENSPNAG00000024927.2"/>
</dbReference>
<dbReference type="PRINTS" id="PR00597">
    <property type="entry name" value="GELSOLIN"/>
</dbReference>
<keyword evidence="1" id="KW-0009">Actin-binding</keyword>
<organism evidence="4 5">
    <name type="scientific">Pygocentrus nattereri</name>
    <name type="common">Red-bellied piranha</name>
    <dbReference type="NCBI Taxonomy" id="42514"/>
    <lineage>
        <taxon>Eukaryota</taxon>
        <taxon>Metazoa</taxon>
        <taxon>Chordata</taxon>
        <taxon>Craniata</taxon>
        <taxon>Vertebrata</taxon>
        <taxon>Euteleostomi</taxon>
        <taxon>Actinopterygii</taxon>
        <taxon>Neopterygii</taxon>
        <taxon>Teleostei</taxon>
        <taxon>Ostariophysi</taxon>
        <taxon>Characiformes</taxon>
        <taxon>Characoidei</taxon>
        <taxon>Pygocentrus</taxon>
    </lineage>
</organism>
<evidence type="ECO:0000256" key="1">
    <source>
        <dbReference type="ARBA" id="ARBA00023203"/>
    </source>
</evidence>
<dbReference type="PANTHER" id="PTHR11977:SF127">
    <property type="entry name" value="MACROPHAGE-CAPPING PROTEIN"/>
    <property type="match status" value="1"/>
</dbReference>
<dbReference type="Proteomes" id="UP001501920">
    <property type="component" value="Chromosome 23"/>
</dbReference>
<dbReference type="GO" id="GO:0030031">
    <property type="term" value="P:cell projection assembly"/>
    <property type="evidence" value="ECO:0007669"/>
    <property type="project" value="TreeGrafter"/>
</dbReference>
<proteinExistence type="predicted"/>
<reference evidence="4" key="2">
    <citation type="submission" date="2025-08" db="UniProtKB">
        <authorList>
            <consortium name="Ensembl"/>
        </authorList>
    </citation>
    <scope>IDENTIFICATION</scope>
</reference>
<evidence type="ECO:0000259" key="3">
    <source>
        <dbReference type="Pfam" id="PF00626"/>
    </source>
</evidence>
<feature type="chain" id="PRO_5046961304" description="Gelsolin-like domain-containing protein" evidence="2">
    <location>
        <begin position="28"/>
        <end position="354"/>
    </location>
</feature>
<dbReference type="GO" id="GO:0005546">
    <property type="term" value="F:phosphatidylinositol-4,5-bisphosphate binding"/>
    <property type="evidence" value="ECO:0007669"/>
    <property type="project" value="TreeGrafter"/>
</dbReference>
<feature type="domain" description="Gelsolin-like" evidence="3">
    <location>
        <begin position="155"/>
        <end position="228"/>
    </location>
</feature>
<feature type="signal peptide" evidence="2">
    <location>
        <begin position="1"/>
        <end position="27"/>
    </location>
</feature>
<dbReference type="GO" id="GO:0051014">
    <property type="term" value="P:actin filament severing"/>
    <property type="evidence" value="ECO:0007669"/>
    <property type="project" value="TreeGrafter"/>
</dbReference>
<dbReference type="CDD" id="cd11292">
    <property type="entry name" value="gelsolin_S3_like"/>
    <property type="match status" value="1"/>
</dbReference>
<reference evidence="4" key="3">
    <citation type="submission" date="2025-09" db="UniProtKB">
        <authorList>
            <consortium name="Ensembl"/>
        </authorList>
    </citation>
    <scope>IDENTIFICATION</scope>
</reference>
<feature type="domain" description="Gelsolin-like" evidence="3">
    <location>
        <begin position="43"/>
        <end position="116"/>
    </location>
</feature>